<evidence type="ECO:0000256" key="3">
    <source>
        <dbReference type="ARBA" id="ARBA00022737"/>
    </source>
</evidence>
<gene>
    <name evidence="7" type="ORF">A0J61_09843</name>
</gene>
<evidence type="ECO:0000256" key="2">
    <source>
        <dbReference type="ARBA" id="ARBA00022574"/>
    </source>
</evidence>
<reference evidence="7 8" key="1">
    <citation type="submission" date="2016-03" db="EMBL/GenBank/DDBJ databases">
        <title>Choanephora cucurbitarum.</title>
        <authorList>
            <person name="Min B."/>
            <person name="Park H."/>
            <person name="Park J.-H."/>
            <person name="Shin H.-D."/>
            <person name="Choi I.-G."/>
        </authorList>
    </citation>
    <scope>NUCLEOTIDE SEQUENCE [LARGE SCALE GENOMIC DNA]</scope>
    <source>
        <strain evidence="7 8">KUS-F28377</strain>
    </source>
</reference>
<protein>
    <submittedName>
        <fullName evidence="7">Uncharacterized protein</fullName>
    </submittedName>
</protein>
<evidence type="ECO:0000313" key="8">
    <source>
        <dbReference type="Proteomes" id="UP000093000"/>
    </source>
</evidence>
<name>A0A1C7MZ61_9FUNG</name>
<dbReference type="EMBL" id="LUGH01000952">
    <property type="protein sequence ID" value="OBZ82107.1"/>
    <property type="molecule type" value="Genomic_DNA"/>
</dbReference>
<organism evidence="7 8">
    <name type="scientific">Choanephora cucurbitarum</name>
    <dbReference type="NCBI Taxonomy" id="101091"/>
    <lineage>
        <taxon>Eukaryota</taxon>
        <taxon>Fungi</taxon>
        <taxon>Fungi incertae sedis</taxon>
        <taxon>Mucoromycota</taxon>
        <taxon>Mucoromycotina</taxon>
        <taxon>Mucoromycetes</taxon>
        <taxon>Mucorales</taxon>
        <taxon>Mucorineae</taxon>
        <taxon>Choanephoraceae</taxon>
        <taxon>Choanephoroideae</taxon>
        <taxon>Choanephora</taxon>
    </lineage>
</organism>
<dbReference type="AlphaFoldDB" id="A0A1C7MZ61"/>
<keyword evidence="4" id="KW-0805">Transcription regulation</keyword>
<keyword evidence="3" id="KW-0677">Repeat</keyword>
<accession>A0A1C7MZ61</accession>
<dbReference type="InterPro" id="IPR019775">
    <property type="entry name" value="WD40_repeat_CS"/>
</dbReference>
<evidence type="ECO:0000256" key="6">
    <source>
        <dbReference type="PROSITE-ProRule" id="PRU00221"/>
    </source>
</evidence>
<evidence type="ECO:0000256" key="5">
    <source>
        <dbReference type="ARBA" id="ARBA00023163"/>
    </source>
</evidence>
<sequence>YLFGHRQPVLKLVFSKSEPRWLFISDHRVLGVSADNTVRLWDVGSPTSRTDDSMCLAKFTLPTDVGVPSTLSVSYDLSTVIVGCDNGDMVRYDLSDKILVKLRQKMEQAKKQDAAEKWFNPMTVESTMTYPSGDEWHAGYVDDICILGQDGDTKNPLYNKVLSRGANDLEILLWNPDESTPKDAEIEKSFDWPDSAECTGLRFKVVEREDTKALIAGEYEGQIHIYNISDGKKSKMLDDGSMELFHPTTVLSHPKSSQLIRDVCCSTDTRTIVAVDNNNTAFVWTTVD</sequence>
<dbReference type="STRING" id="101091.A0A1C7MZ61"/>
<dbReference type="InterPro" id="IPR001680">
    <property type="entry name" value="WD40_rpt"/>
</dbReference>
<dbReference type="Pfam" id="PF00400">
    <property type="entry name" value="WD40"/>
    <property type="match status" value="1"/>
</dbReference>
<dbReference type="PROSITE" id="PS00678">
    <property type="entry name" value="WD_REPEATS_1"/>
    <property type="match status" value="1"/>
</dbReference>
<dbReference type="SUPFAM" id="SSF50978">
    <property type="entry name" value="WD40 repeat-like"/>
    <property type="match status" value="1"/>
</dbReference>
<dbReference type="InterPro" id="IPR036322">
    <property type="entry name" value="WD40_repeat_dom_sf"/>
</dbReference>
<feature type="repeat" description="WD" evidence="6">
    <location>
        <begin position="2"/>
        <end position="51"/>
    </location>
</feature>
<evidence type="ECO:0000313" key="7">
    <source>
        <dbReference type="EMBL" id="OBZ82107.1"/>
    </source>
</evidence>
<evidence type="ECO:0000256" key="4">
    <source>
        <dbReference type="ARBA" id="ARBA00023015"/>
    </source>
</evidence>
<dbReference type="InterPro" id="IPR015943">
    <property type="entry name" value="WD40/YVTN_repeat-like_dom_sf"/>
</dbReference>
<proteinExistence type="inferred from homology"/>
<dbReference type="Proteomes" id="UP000093000">
    <property type="component" value="Unassembled WGS sequence"/>
</dbReference>
<dbReference type="PANTHER" id="PTHR10253">
    <property type="entry name" value="POLYCOMB PROTEIN"/>
    <property type="match status" value="1"/>
</dbReference>
<dbReference type="Gene3D" id="2.130.10.10">
    <property type="entry name" value="YVTN repeat-like/Quinoprotein amine dehydrogenase"/>
    <property type="match status" value="1"/>
</dbReference>
<dbReference type="InParanoid" id="A0A1C7MZ61"/>
<dbReference type="PROSITE" id="PS50082">
    <property type="entry name" value="WD_REPEATS_2"/>
    <property type="match status" value="1"/>
</dbReference>
<comment type="caution">
    <text evidence="7">The sequence shown here is derived from an EMBL/GenBank/DDBJ whole genome shotgun (WGS) entry which is preliminary data.</text>
</comment>
<dbReference type="InterPro" id="IPR051243">
    <property type="entry name" value="PcG_WD-repeat"/>
</dbReference>
<dbReference type="OrthoDB" id="7318948at2759"/>
<keyword evidence="8" id="KW-1185">Reference proteome</keyword>
<keyword evidence="5" id="KW-0804">Transcription</keyword>
<evidence type="ECO:0000256" key="1">
    <source>
        <dbReference type="ARBA" id="ARBA00008075"/>
    </source>
</evidence>
<feature type="non-terminal residue" evidence="7">
    <location>
        <position position="1"/>
    </location>
</feature>
<comment type="similarity">
    <text evidence="1">Belongs to the WD repeat ESC family.</text>
</comment>
<keyword evidence="2 6" id="KW-0853">WD repeat</keyword>